<feature type="compositionally biased region" description="Low complexity" evidence="1">
    <location>
        <begin position="25"/>
        <end position="34"/>
    </location>
</feature>
<sequence>MPNRGPTPVANQPATPSKGAPGRQPTPTGTRSGSPGPPGKQPAGQNPGQSSGQGSGHIGGLKITDEADHLQNPNYPESEYQQTDVPAHSSLFLAVSAAVNLGIALLECDRGKTSLVNIGIEVVRAAIRFQTPHVFPDTEANRTTMTPHVDEFLRQLRGQFVPILLTNHIGGEARVTRFNWAQAQAGQPAKTMKDYVAAQAGFIKINKFVFETLVVACRERQTNGAYDKVYELQMFLMAIAIAHEVAHLFVSFRHGSYRPNTPASITFLPMWYNKPSPDGLSIDGESGRRWEADVFGGAIEHFAEPIPEELDKHPLKQRQAGDLWLFDAHENAQLVERAAIRRVFAFDFSPQALPLRTAGPLLTMSTSIGLDTP</sequence>
<name>A0AAN6PQL4_9PEZI</name>
<dbReference type="Proteomes" id="UP001305647">
    <property type="component" value="Unassembled WGS sequence"/>
</dbReference>
<evidence type="ECO:0000313" key="3">
    <source>
        <dbReference type="Proteomes" id="UP001305647"/>
    </source>
</evidence>
<keyword evidence="3" id="KW-1185">Reference proteome</keyword>
<comment type="caution">
    <text evidence="2">The sequence shown here is derived from an EMBL/GenBank/DDBJ whole genome shotgun (WGS) entry which is preliminary data.</text>
</comment>
<proteinExistence type="predicted"/>
<gene>
    <name evidence="2" type="ORF">N658DRAFT_502191</name>
</gene>
<evidence type="ECO:0000256" key="1">
    <source>
        <dbReference type="SAM" id="MobiDB-lite"/>
    </source>
</evidence>
<dbReference type="AlphaFoldDB" id="A0AAN6PQL4"/>
<protein>
    <submittedName>
        <fullName evidence="2">Uncharacterized protein</fullName>
    </submittedName>
</protein>
<feature type="region of interest" description="Disordered" evidence="1">
    <location>
        <begin position="1"/>
        <end position="61"/>
    </location>
</feature>
<reference evidence="2" key="2">
    <citation type="submission" date="2023-05" db="EMBL/GenBank/DDBJ databases">
        <authorList>
            <consortium name="Lawrence Berkeley National Laboratory"/>
            <person name="Steindorff A."/>
            <person name="Hensen N."/>
            <person name="Bonometti L."/>
            <person name="Westerberg I."/>
            <person name="Brannstrom I.O."/>
            <person name="Guillou S."/>
            <person name="Cros-Aarteil S."/>
            <person name="Calhoun S."/>
            <person name="Haridas S."/>
            <person name="Kuo A."/>
            <person name="Mondo S."/>
            <person name="Pangilinan J."/>
            <person name="Riley R."/>
            <person name="Labutti K."/>
            <person name="Andreopoulos B."/>
            <person name="Lipzen A."/>
            <person name="Chen C."/>
            <person name="Yanf M."/>
            <person name="Daum C."/>
            <person name="Ng V."/>
            <person name="Clum A."/>
            <person name="Ohm R."/>
            <person name="Martin F."/>
            <person name="Silar P."/>
            <person name="Natvig D."/>
            <person name="Lalanne C."/>
            <person name="Gautier V."/>
            <person name="Ament-Velasquez S.L."/>
            <person name="Kruys A."/>
            <person name="Hutchinson M.I."/>
            <person name="Powell A.J."/>
            <person name="Barry K."/>
            <person name="Miller A.N."/>
            <person name="Grigoriev I.V."/>
            <person name="Debuchy R."/>
            <person name="Gladieux P."/>
            <person name="Thoren M.H."/>
            <person name="Johannesson H."/>
        </authorList>
    </citation>
    <scope>NUCLEOTIDE SEQUENCE</scope>
    <source>
        <strain evidence="2">CBS 757.83</strain>
    </source>
</reference>
<evidence type="ECO:0000313" key="2">
    <source>
        <dbReference type="EMBL" id="KAK4095898.1"/>
    </source>
</evidence>
<organism evidence="2 3">
    <name type="scientific">Parathielavia hyrcaniae</name>
    <dbReference type="NCBI Taxonomy" id="113614"/>
    <lineage>
        <taxon>Eukaryota</taxon>
        <taxon>Fungi</taxon>
        <taxon>Dikarya</taxon>
        <taxon>Ascomycota</taxon>
        <taxon>Pezizomycotina</taxon>
        <taxon>Sordariomycetes</taxon>
        <taxon>Sordariomycetidae</taxon>
        <taxon>Sordariales</taxon>
        <taxon>Chaetomiaceae</taxon>
        <taxon>Parathielavia</taxon>
    </lineage>
</organism>
<dbReference type="EMBL" id="MU863764">
    <property type="protein sequence ID" value="KAK4095898.1"/>
    <property type="molecule type" value="Genomic_DNA"/>
</dbReference>
<reference evidence="2" key="1">
    <citation type="journal article" date="2023" name="Mol. Phylogenet. Evol.">
        <title>Genome-scale phylogeny and comparative genomics of the fungal order Sordariales.</title>
        <authorList>
            <person name="Hensen N."/>
            <person name="Bonometti L."/>
            <person name="Westerberg I."/>
            <person name="Brannstrom I.O."/>
            <person name="Guillou S."/>
            <person name="Cros-Aarteil S."/>
            <person name="Calhoun S."/>
            <person name="Haridas S."/>
            <person name="Kuo A."/>
            <person name="Mondo S."/>
            <person name="Pangilinan J."/>
            <person name="Riley R."/>
            <person name="LaButti K."/>
            <person name="Andreopoulos B."/>
            <person name="Lipzen A."/>
            <person name="Chen C."/>
            <person name="Yan M."/>
            <person name="Daum C."/>
            <person name="Ng V."/>
            <person name="Clum A."/>
            <person name="Steindorff A."/>
            <person name="Ohm R.A."/>
            <person name="Martin F."/>
            <person name="Silar P."/>
            <person name="Natvig D.O."/>
            <person name="Lalanne C."/>
            <person name="Gautier V."/>
            <person name="Ament-Velasquez S.L."/>
            <person name="Kruys A."/>
            <person name="Hutchinson M.I."/>
            <person name="Powell A.J."/>
            <person name="Barry K."/>
            <person name="Miller A.N."/>
            <person name="Grigoriev I.V."/>
            <person name="Debuchy R."/>
            <person name="Gladieux P."/>
            <person name="Hiltunen Thoren M."/>
            <person name="Johannesson H."/>
        </authorList>
    </citation>
    <scope>NUCLEOTIDE SEQUENCE</scope>
    <source>
        <strain evidence="2">CBS 757.83</strain>
    </source>
</reference>
<accession>A0AAN6PQL4</accession>